<dbReference type="SUPFAM" id="SSF52047">
    <property type="entry name" value="RNI-like"/>
    <property type="match status" value="1"/>
</dbReference>
<keyword evidence="2" id="KW-1185">Reference proteome</keyword>
<sequence length="186" mass="21082">MAKVAVDRSDGRLEVFKGNDFVSDELLKYIGDRSPSLKVISLSCYDSTRISMEGFTELAKKCHLLEDIVFNLSNDHVRFVQPLLLLSELHQLRRLTVGAVIGISNDEIMAILDGCPHLELLDLSNCYKYMHFHVDDAVLAKCVRIRRLKLPASYDDDGYSDDDCSEYYCDSPSSSDAYLFDDYCSD</sequence>
<organism evidence="1 2">
    <name type="scientific">Oryza meyeriana var. granulata</name>
    <dbReference type="NCBI Taxonomy" id="110450"/>
    <lineage>
        <taxon>Eukaryota</taxon>
        <taxon>Viridiplantae</taxon>
        <taxon>Streptophyta</taxon>
        <taxon>Embryophyta</taxon>
        <taxon>Tracheophyta</taxon>
        <taxon>Spermatophyta</taxon>
        <taxon>Magnoliopsida</taxon>
        <taxon>Liliopsida</taxon>
        <taxon>Poales</taxon>
        <taxon>Poaceae</taxon>
        <taxon>BOP clade</taxon>
        <taxon>Oryzoideae</taxon>
        <taxon>Oryzeae</taxon>
        <taxon>Oryzinae</taxon>
        <taxon>Oryza</taxon>
        <taxon>Oryza meyeriana</taxon>
    </lineage>
</organism>
<accession>A0A6G1EJ83</accession>
<dbReference type="AlphaFoldDB" id="A0A6G1EJ83"/>
<gene>
    <name evidence="1" type="ORF">E2562_014534</name>
</gene>
<evidence type="ECO:0000313" key="1">
    <source>
        <dbReference type="EMBL" id="KAF0924731.1"/>
    </source>
</evidence>
<proteinExistence type="predicted"/>
<dbReference type="PANTHER" id="PTHR38926:SF71">
    <property type="entry name" value="OS08G0194350 PROTEIN"/>
    <property type="match status" value="1"/>
</dbReference>
<evidence type="ECO:0008006" key="3">
    <source>
        <dbReference type="Google" id="ProtNLM"/>
    </source>
</evidence>
<evidence type="ECO:0000313" key="2">
    <source>
        <dbReference type="Proteomes" id="UP000479710"/>
    </source>
</evidence>
<dbReference type="InterPro" id="IPR032675">
    <property type="entry name" value="LRR_dom_sf"/>
</dbReference>
<protein>
    <recommendedName>
        <fullName evidence="3">F-box domain-containing protein</fullName>
    </recommendedName>
</protein>
<dbReference type="EMBL" id="SPHZ02000003">
    <property type="protein sequence ID" value="KAF0924731.1"/>
    <property type="molecule type" value="Genomic_DNA"/>
</dbReference>
<reference evidence="1 2" key="1">
    <citation type="submission" date="2019-11" db="EMBL/GenBank/DDBJ databases">
        <title>Whole genome sequence of Oryza granulata.</title>
        <authorList>
            <person name="Li W."/>
        </authorList>
    </citation>
    <scope>NUCLEOTIDE SEQUENCE [LARGE SCALE GENOMIC DNA]</scope>
    <source>
        <strain evidence="2">cv. Menghai</strain>
        <tissue evidence="1">Leaf</tissue>
    </source>
</reference>
<dbReference type="Gene3D" id="3.80.10.10">
    <property type="entry name" value="Ribonuclease Inhibitor"/>
    <property type="match status" value="1"/>
</dbReference>
<name>A0A6G1EJ83_9ORYZ</name>
<dbReference type="OrthoDB" id="634519at2759"/>
<dbReference type="PANTHER" id="PTHR38926">
    <property type="entry name" value="F-BOX DOMAIN CONTAINING PROTEIN, EXPRESSED"/>
    <property type="match status" value="1"/>
</dbReference>
<dbReference type="Proteomes" id="UP000479710">
    <property type="component" value="Unassembled WGS sequence"/>
</dbReference>
<comment type="caution">
    <text evidence="1">The sequence shown here is derived from an EMBL/GenBank/DDBJ whole genome shotgun (WGS) entry which is preliminary data.</text>
</comment>